<feature type="region of interest" description="Disordered" evidence="1">
    <location>
        <begin position="64"/>
        <end position="91"/>
    </location>
</feature>
<feature type="region of interest" description="Disordered" evidence="1">
    <location>
        <begin position="241"/>
        <end position="263"/>
    </location>
</feature>
<gene>
    <name evidence="2" type="ORF">BO78DRAFT_389273</name>
</gene>
<evidence type="ECO:0000313" key="2">
    <source>
        <dbReference type="EMBL" id="PYI03544.1"/>
    </source>
</evidence>
<organism evidence="2 3">
    <name type="scientific">Aspergillus sclerotiicarbonarius (strain CBS 121057 / IBT 28362)</name>
    <dbReference type="NCBI Taxonomy" id="1448318"/>
    <lineage>
        <taxon>Eukaryota</taxon>
        <taxon>Fungi</taxon>
        <taxon>Dikarya</taxon>
        <taxon>Ascomycota</taxon>
        <taxon>Pezizomycotina</taxon>
        <taxon>Eurotiomycetes</taxon>
        <taxon>Eurotiomycetidae</taxon>
        <taxon>Eurotiales</taxon>
        <taxon>Aspergillaceae</taxon>
        <taxon>Aspergillus</taxon>
        <taxon>Aspergillus subgen. Circumdati</taxon>
    </lineage>
</organism>
<feature type="compositionally biased region" description="Low complexity" evidence="1">
    <location>
        <begin position="12"/>
        <end position="21"/>
    </location>
</feature>
<sequence length="357" mass="39458">MSASNDSGAVRPEVVTPTPVTFESAEPTVSFTSPDEAVVSSEEATATSVTQEIDKLSISVNYSNDHGAELPEKSTVTPEVEESETPTMPGSFPDESAAMPAEEVTANPVVQESDKPTIPADSPNNTDAELPEGWTSIPVTVESCKATVGPIQDKSAYVLRWNSHFQCTGPNNGMVMVEWYLKENRYPEGSSSDFWEEESLRTLVRGFKKVRAKYPHIEPMAGYIENQGQIVLYREKLPVEDASADNSPADSAPADSAPTDGPFTVERFEYNGRKSFDEMEHTDLKLADQLRKILRIYDDCEYEDDQKLPESAGAGGSGNHTEYVIDDSWPSEELIFEDEENDLMKRSQGEDVYILPY</sequence>
<reference evidence="2 3" key="1">
    <citation type="submission" date="2018-02" db="EMBL/GenBank/DDBJ databases">
        <title>The genomes of Aspergillus section Nigri reveals drivers in fungal speciation.</title>
        <authorList>
            <consortium name="DOE Joint Genome Institute"/>
            <person name="Vesth T.C."/>
            <person name="Nybo J."/>
            <person name="Theobald S."/>
            <person name="Brandl J."/>
            <person name="Frisvad J.C."/>
            <person name="Nielsen K.F."/>
            <person name="Lyhne E.K."/>
            <person name="Kogle M.E."/>
            <person name="Kuo A."/>
            <person name="Riley R."/>
            <person name="Clum A."/>
            <person name="Nolan M."/>
            <person name="Lipzen A."/>
            <person name="Salamov A."/>
            <person name="Henrissat B."/>
            <person name="Wiebenga A."/>
            <person name="De vries R.P."/>
            <person name="Grigoriev I.V."/>
            <person name="Mortensen U.H."/>
            <person name="Andersen M.R."/>
            <person name="Baker S.E."/>
        </authorList>
    </citation>
    <scope>NUCLEOTIDE SEQUENCE [LARGE SCALE GENOMIC DNA]</scope>
    <source>
        <strain evidence="2 3">CBS 121057</strain>
    </source>
</reference>
<name>A0A319EII8_ASPSB</name>
<feature type="region of interest" description="Disordered" evidence="1">
    <location>
        <begin position="1"/>
        <end position="52"/>
    </location>
</feature>
<proteinExistence type="predicted"/>
<accession>A0A319EII8</accession>
<evidence type="ECO:0000313" key="3">
    <source>
        <dbReference type="Proteomes" id="UP000248423"/>
    </source>
</evidence>
<protein>
    <submittedName>
        <fullName evidence="2">Uncharacterized protein</fullName>
    </submittedName>
</protein>
<evidence type="ECO:0000256" key="1">
    <source>
        <dbReference type="SAM" id="MobiDB-lite"/>
    </source>
</evidence>
<dbReference type="VEuPathDB" id="FungiDB:BO78DRAFT_389273"/>
<dbReference type="EMBL" id="KZ826379">
    <property type="protein sequence ID" value="PYI03544.1"/>
    <property type="molecule type" value="Genomic_DNA"/>
</dbReference>
<feature type="compositionally biased region" description="Polar residues" evidence="1">
    <location>
        <begin position="42"/>
        <end position="51"/>
    </location>
</feature>
<dbReference type="AlphaFoldDB" id="A0A319EII8"/>
<keyword evidence="3" id="KW-1185">Reference proteome</keyword>
<dbReference type="Proteomes" id="UP000248423">
    <property type="component" value="Unassembled WGS sequence"/>
</dbReference>
<feature type="compositionally biased region" description="Low complexity" evidence="1">
    <location>
        <begin position="244"/>
        <end position="258"/>
    </location>
</feature>
<feature type="region of interest" description="Disordered" evidence="1">
    <location>
        <begin position="111"/>
        <end position="132"/>
    </location>
</feature>